<keyword evidence="2" id="KW-0472">Membrane</keyword>
<gene>
    <name evidence="3" type="ORF">D9757_005873</name>
</gene>
<accession>A0A8H5MAI3</accession>
<keyword evidence="2" id="KW-0812">Transmembrane</keyword>
<evidence type="ECO:0000313" key="3">
    <source>
        <dbReference type="EMBL" id="KAF5386511.1"/>
    </source>
</evidence>
<feature type="transmembrane region" description="Helical" evidence="2">
    <location>
        <begin position="54"/>
        <end position="74"/>
    </location>
</feature>
<evidence type="ECO:0000313" key="4">
    <source>
        <dbReference type="Proteomes" id="UP000518752"/>
    </source>
</evidence>
<feature type="region of interest" description="Disordered" evidence="1">
    <location>
        <begin position="1"/>
        <end position="43"/>
    </location>
</feature>
<protein>
    <submittedName>
        <fullName evidence="3">Uncharacterized protein</fullName>
    </submittedName>
</protein>
<keyword evidence="2" id="KW-1133">Transmembrane helix</keyword>
<dbReference type="OrthoDB" id="2891248at2759"/>
<evidence type="ECO:0000256" key="2">
    <source>
        <dbReference type="SAM" id="Phobius"/>
    </source>
</evidence>
<dbReference type="Proteomes" id="UP000518752">
    <property type="component" value="Unassembled WGS sequence"/>
</dbReference>
<comment type="caution">
    <text evidence="3">The sequence shown here is derived from an EMBL/GenBank/DDBJ whole genome shotgun (WGS) entry which is preliminary data.</text>
</comment>
<dbReference type="EMBL" id="JAACJN010000035">
    <property type="protein sequence ID" value="KAF5386511.1"/>
    <property type="molecule type" value="Genomic_DNA"/>
</dbReference>
<dbReference type="AlphaFoldDB" id="A0A8H5MAI3"/>
<proteinExistence type="predicted"/>
<keyword evidence="4" id="KW-1185">Reference proteome</keyword>
<sequence>MALGGDSPSTTEPSATFSPSPSPSSSASSSASSSSQSSSSDGNSEGFTSKGANYFFGFLVTFIVLLSIFICCGFSTRRRLRRRALFEWGEWDSNSNSNSGSIPPTQTPTLFEPNFTKMTNDNSWILIQPLAAQQAKVSTDSIVNLPSLPLTLVPPPPPTRRPSRNPQAIHGLSLPTWSPPRVIVPNSDNKEKGTNNLLGTKANKTTLMQVAVIIAMPHPTNSTNIRREEQGRHEEVLDPGEDHYNKNLSGHLEIGVASQIWNYASSTSMIPEGT</sequence>
<feature type="compositionally biased region" description="Low complexity" evidence="1">
    <location>
        <begin position="7"/>
        <end position="40"/>
    </location>
</feature>
<name>A0A8H5MAI3_9AGAR</name>
<evidence type="ECO:0000256" key="1">
    <source>
        <dbReference type="SAM" id="MobiDB-lite"/>
    </source>
</evidence>
<reference evidence="3 4" key="1">
    <citation type="journal article" date="2020" name="ISME J.">
        <title>Uncovering the hidden diversity of litter-decomposition mechanisms in mushroom-forming fungi.</title>
        <authorList>
            <person name="Floudas D."/>
            <person name="Bentzer J."/>
            <person name="Ahren D."/>
            <person name="Johansson T."/>
            <person name="Persson P."/>
            <person name="Tunlid A."/>
        </authorList>
    </citation>
    <scope>NUCLEOTIDE SEQUENCE [LARGE SCALE GENOMIC DNA]</scope>
    <source>
        <strain evidence="3 4">CBS 406.79</strain>
    </source>
</reference>
<organism evidence="3 4">
    <name type="scientific">Collybiopsis confluens</name>
    <dbReference type="NCBI Taxonomy" id="2823264"/>
    <lineage>
        <taxon>Eukaryota</taxon>
        <taxon>Fungi</taxon>
        <taxon>Dikarya</taxon>
        <taxon>Basidiomycota</taxon>
        <taxon>Agaricomycotina</taxon>
        <taxon>Agaricomycetes</taxon>
        <taxon>Agaricomycetidae</taxon>
        <taxon>Agaricales</taxon>
        <taxon>Marasmiineae</taxon>
        <taxon>Omphalotaceae</taxon>
        <taxon>Collybiopsis</taxon>
    </lineage>
</organism>